<sequence length="117" mass="13458">MDTLFMNLDTLFADLGLLFANMKICLHALIFFAPRLVCLHKVRFICGRVKKRWSTVPPTVKIPAVQAFSLMSTVPRTTTHKTGCINLSNKVLFLIKNIMFFKKKNRDIMTTLHDKKC</sequence>
<gene>
    <name evidence="2" type="ORF">CGZ90_12780</name>
</gene>
<evidence type="ECO:0000256" key="1">
    <source>
        <dbReference type="SAM" id="Phobius"/>
    </source>
</evidence>
<feature type="transmembrane region" description="Helical" evidence="1">
    <location>
        <begin position="12"/>
        <end position="33"/>
    </location>
</feature>
<proteinExistence type="predicted"/>
<dbReference type="EMBL" id="NOII01000003">
    <property type="protein sequence ID" value="OYD57539.1"/>
    <property type="molecule type" value="Genomic_DNA"/>
</dbReference>
<keyword evidence="1" id="KW-0812">Transmembrane</keyword>
<evidence type="ECO:0000313" key="3">
    <source>
        <dbReference type="Proteomes" id="UP000215059"/>
    </source>
</evidence>
<reference evidence="2 3" key="1">
    <citation type="submission" date="2017-07" db="EMBL/GenBank/DDBJ databases">
        <title>Fictibacillus sp. nov. GDSW-R2A3 Genome sequencing and assembly.</title>
        <authorList>
            <person name="Mayilraj S."/>
        </authorList>
    </citation>
    <scope>NUCLEOTIDE SEQUENCE [LARGE SCALE GENOMIC DNA]</scope>
    <source>
        <strain evidence="2 3">GDSW-R2A3</strain>
    </source>
</reference>
<keyword evidence="1" id="KW-1133">Transmembrane helix</keyword>
<organism evidence="2 3">
    <name type="scientific">Fictibacillus aquaticus</name>
    <dbReference type="NCBI Taxonomy" id="2021314"/>
    <lineage>
        <taxon>Bacteria</taxon>
        <taxon>Bacillati</taxon>
        <taxon>Bacillota</taxon>
        <taxon>Bacilli</taxon>
        <taxon>Bacillales</taxon>
        <taxon>Fictibacillaceae</taxon>
        <taxon>Fictibacillus</taxon>
    </lineage>
</organism>
<keyword evidence="1" id="KW-0472">Membrane</keyword>
<name>A0A235F8L8_9BACL</name>
<accession>A0A235F8L8</accession>
<dbReference type="Proteomes" id="UP000215059">
    <property type="component" value="Unassembled WGS sequence"/>
</dbReference>
<dbReference type="AlphaFoldDB" id="A0A235F8L8"/>
<evidence type="ECO:0000313" key="2">
    <source>
        <dbReference type="EMBL" id="OYD57539.1"/>
    </source>
</evidence>
<comment type="caution">
    <text evidence="2">The sequence shown here is derived from an EMBL/GenBank/DDBJ whole genome shotgun (WGS) entry which is preliminary data.</text>
</comment>
<protein>
    <submittedName>
        <fullName evidence="2">Uncharacterized protein</fullName>
    </submittedName>
</protein>
<keyword evidence="3" id="KW-1185">Reference proteome</keyword>